<organism evidence="2 3">
    <name type="scientific">Phytophthora nicotianae P1976</name>
    <dbReference type="NCBI Taxonomy" id="1317066"/>
    <lineage>
        <taxon>Eukaryota</taxon>
        <taxon>Sar</taxon>
        <taxon>Stramenopiles</taxon>
        <taxon>Oomycota</taxon>
        <taxon>Peronosporomycetes</taxon>
        <taxon>Peronosporales</taxon>
        <taxon>Peronosporaceae</taxon>
        <taxon>Phytophthora</taxon>
    </lineage>
</organism>
<sequence>MTKVSSSGRRTNEDSEENWDGNDREMAETVTVTKIKWILYQPGYIQGAQTLRGSIADNRDRRRGDVGLD</sequence>
<dbReference type="EMBL" id="ANJA01002222">
    <property type="protein sequence ID" value="ETO71133.1"/>
    <property type="molecule type" value="Genomic_DNA"/>
</dbReference>
<evidence type="ECO:0000313" key="3">
    <source>
        <dbReference type="Proteomes" id="UP000028582"/>
    </source>
</evidence>
<evidence type="ECO:0000313" key="2">
    <source>
        <dbReference type="EMBL" id="ETO71133.1"/>
    </source>
</evidence>
<name>A0A080ZWX2_PHYNI</name>
<feature type="region of interest" description="Disordered" evidence="1">
    <location>
        <begin position="1"/>
        <end position="25"/>
    </location>
</feature>
<dbReference type="AlphaFoldDB" id="A0A080ZWX2"/>
<evidence type="ECO:0000256" key="1">
    <source>
        <dbReference type="SAM" id="MobiDB-lite"/>
    </source>
</evidence>
<dbReference type="Proteomes" id="UP000028582">
    <property type="component" value="Unassembled WGS sequence"/>
</dbReference>
<gene>
    <name evidence="2" type="ORF">F444_12470</name>
</gene>
<reference evidence="2 3" key="1">
    <citation type="submission" date="2013-11" db="EMBL/GenBank/DDBJ databases">
        <title>The Genome Sequence of Phytophthora parasitica P1976.</title>
        <authorList>
            <consortium name="The Broad Institute Genomics Platform"/>
            <person name="Russ C."/>
            <person name="Tyler B."/>
            <person name="Panabieres F."/>
            <person name="Shan W."/>
            <person name="Tripathy S."/>
            <person name="Grunwald N."/>
            <person name="Machado M."/>
            <person name="Johnson C.S."/>
            <person name="Walker B."/>
            <person name="Young S."/>
            <person name="Zeng Q."/>
            <person name="Gargeya S."/>
            <person name="Fitzgerald M."/>
            <person name="Haas B."/>
            <person name="Abouelleil A."/>
            <person name="Allen A.W."/>
            <person name="Alvarado L."/>
            <person name="Arachchi H.M."/>
            <person name="Berlin A.M."/>
            <person name="Chapman S.B."/>
            <person name="Gainer-Dewar J."/>
            <person name="Goldberg J."/>
            <person name="Griggs A."/>
            <person name="Gujja S."/>
            <person name="Hansen M."/>
            <person name="Howarth C."/>
            <person name="Imamovic A."/>
            <person name="Ireland A."/>
            <person name="Larimer J."/>
            <person name="McCowan C."/>
            <person name="Murphy C."/>
            <person name="Pearson M."/>
            <person name="Poon T.W."/>
            <person name="Priest M."/>
            <person name="Roberts A."/>
            <person name="Saif S."/>
            <person name="Shea T."/>
            <person name="Sisk P."/>
            <person name="Sykes S."/>
            <person name="Wortman J."/>
            <person name="Nusbaum C."/>
            <person name="Birren B."/>
        </authorList>
    </citation>
    <scope>NUCLEOTIDE SEQUENCE [LARGE SCALE GENOMIC DNA]</scope>
    <source>
        <strain evidence="2 3">P1976</strain>
    </source>
</reference>
<proteinExistence type="predicted"/>
<protein>
    <submittedName>
        <fullName evidence="2">Uncharacterized protein</fullName>
    </submittedName>
</protein>
<accession>A0A080ZWX2</accession>
<comment type="caution">
    <text evidence="2">The sequence shown here is derived from an EMBL/GenBank/DDBJ whole genome shotgun (WGS) entry which is preliminary data.</text>
</comment>